<dbReference type="Gene3D" id="3.40.50.620">
    <property type="entry name" value="HUPs"/>
    <property type="match status" value="1"/>
</dbReference>
<dbReference type="OMA" id="HEGIVDT"/>
<dbReference type="SUPFAM" id="SSF52402">
    <property type="entry name" value="Adenine nucleotide alpha hydrolases-like"/>
    <property type="match status" value="1"/>
</dbReference>
<dbReference type="AlphaFoldDB" id="A0A3G3IHX4"/>
<gene>
    <name evidence="3" type="ORF">BKD89_06445</name>
</gene>
<dbReference type="PANTHER" id="PTHR46268:SF6">
    <property type="entry name" value="UNIVERSAL STRESS PROTEIN UP12"/>
    <property type="match status" value="1"/>
</dbReference>
<dbReference type="CDD" id="cd00293">
    <property type="entry name" value="USP-like"/>
    <property type="match status" value="1"/>
</dbReference>
<dbReference type="PANTHER" id="PTHR46268">
    <property type="entry name" value="STRESS RESPONSE PROTEIN NHAX"/>
    <property type="match status" value="1"/>
</dbReference>
<dbReference type="GeneID" id="41322086"/>
<dbReference type="EMBL" id="CP017686">
    <property type="protein sequence ID" value="AYQ55435.1"/>
    <property type="molecule type" value="Genomic_DNA"/>
</dbReference>
<reference evidence="3 4" key="1">
    <citation type="submission" date="2016-10" db="EMBL/GenBank/DDBJ databases">
        <title>Complete genome of the TMA-utilizing, human hosted archaeon Methanomethylophilus alvus Gen. nov, sp. nov., strain Mx-05, derived from a pure culture.</title>
        <authorList>
            <person name="Brugere J.-F."/>
            <person name="Ben Hania W."/>
            <person name="Chaudhary P.P."/>
            <person name="Gaci N."/>
            <person name="Borrel G."/>
            <person name="Cao Van Tuat L."/>
            <person name="Fardeau M.-L."/>
            <person name="Harris H.M.B."/>
            <person name="O'Toole P.W."/>
            <person name="Ollivier B."/>
        </authorList>
    </citation>
    <scope>NUCLEOTIDE SEQUENCE [LARGE SCALE GENOMIC DNA]</scope>
    <source>
        <strain evidence="3 4">Mx-05</strain>
    </source>
</reference>
<sequence length="144" mass="15636">MYNRVLITTDGSESNRDAVDSGLELASRFGSSVTALCVFDVGSYGNIAQTYGLGDEREYMIKACEGALKYVMEKGEEMGLEVTPKIIAGHPAETIIEESKNYDLVVCGTLGKTGMKRMLLGSVAEKVVRMSQCPVLVCRNPVEE</sequence>
<organism evidence="3 4">
    <name type="scientific">Methanomethylophilus alvi</name>
    <dbReference type="NCBI Taxonomy" id="1291540"/>
    <lineage>
        <taxon>Archaea</taxon>
        <taxon>Methanobacteriati</taxon>
        <taxon>Thermoplasmatota</taxon>
        <taxon>Thermoplasmata</taxon>
        <taxon>Methanomassiliicoccales</taxon>
        <taxon>Methanomethylophilaceae</taxon>
        <taxon>Methanomethylophilus</taxon>
    </lineage>
</organism>
<evidence type="ECO:0000256" key="1">
    <source>
        <dbReference type="ARBA" id="ARBA00008791"/>
    </source>
</evidence>
<dbReference type="InterPro" id="IPR006015">
    <property type="entry name" value="Universal_stress_UspA"/>
</dbReference>
<accession>A0A3G3IHX4</accession>
<evidence type="ECO:0000313" key="3">
    <source>
        <dbReference type="EMBL" id="AYQ55435.1"/>
    </source>
</evidence>
<dbReference type="Proteomes" id="UP000273278">
    <property type="component" value="Chromosome"/>
</dbReference>
<name>A0A3G3IHX4_9ARCH</name>
<dbReference type="Pfam" id="PF00582">
    <property type="entry name" value="Usp"/>
    <property type="match status" value="1"/>
</dbReference>
<protein>
    <submittedName>
        <fullName evidence="3">Universal stress protein UspA</fullName>
    </submittedName>
</protein>
<dbReference type="InterPro" id="IPR014729">
    <property type="entry name" value="Rossmann-like_a/b/a_fold"/>
</dbReference>
<comment type="similarity">
    <text evidence="1">Belongs to the universal stress protein A family.</text>
</comment>
<dbReference type="RefSeq" id="WP_015505203.1">
    <property type="nucleotide sequence ID" value="NZ_CAYARP010000005.1"/>
</dbReference>
<evidence type="ECO:0000313" key="4">
    <source>
        <dbReference type="Proteomes" id="UP000273278"/>
    </source>
</evidence>
<proteinExistence type="inferred from homology"/>
<evidence type="ECO:0000259" key="2">
    <source>
        <dbReference type="Pfam" id="PF00582"/>
    </source>
</evidence>
<dbReference type="InterPro" id="IPR006016">
    <property type="entry name" value="UspA"/>
</dbReference>
<dbReference type="PRINTS" id="PR01438">
    <property type="entry name" value="UNVRSLSTRESS"/>
</dbReference>
<feature type="domain" description="UspA" evidence="2">
    <location>
        <begin position="1"/>
        <end position="139"/>
    </location>
</feature>